<protein>
    <submittedName>
        <fullName evidence="1">Uncharacterized protein</fullName>
    </submittedName>
</protein>
<evidence type="ECO:0000313" key="1">
    <source>
        <dbReference type="EMBL" id="KAH0884995.1"/>
    </source>
</evidence>
<feature type="non-terminal residue" evidence="1">
    <location>
        <position position="1"/>
    </location>
</feature>
<accession>A0ABQ7ZYQ7</accession>
<gene>
    <name evidence="1" type="ORF">HID58_061091</name>
</gene>
<evidence type="ECO:0000313" key="2">
    <source>
        <dbReference type="Proteomes" id="UP000824890"/>
    </source>
</evidence>
<organism evidence="1 2">
    <name type="scientific">Brassica napus</name>
    <name type="common">Rape</name>
    <dbReference type="NCBI Taxonomy" id="3708"/>
    <lineage>
        <taxon>Eukaryota</taxon>
        <taxon>Viridiplantae</taxon>
        <taxon>Streptophyta</taxon>
        <taxon>Embryophyta</taxon>
        <taxon>Tracheophyta</taxon>
        <taxon>Spermatophyta</taxon>
        <taxon>Magnoliopsida</taxon>
        <taxon>eudicotyledons</taxon>
        <taxon>Gunneridae</taxon>
        <taxon>Pentapetalae</taxon>
        <taxon>rosids</taxon>
        <taxon>malvids</taxon>
        <taxon>Brassicales</taxon>
        <taxon>Brassicaceae</taxon>
        <taxon>Brassiceae</taxon>
        <taxon>Brassica</taxon>
    </lineage>
</organism>
<keyword evidence="2" id="KW-1185">Reference proteome</keyword>
<comment type="caution">
    <text evidence="1">The sequence shown here is derived from an EMBL/GenBank/DDBJ whole genome shotgun (WGS) entry which is preliminary data.</text>
</comment>
<dbReference type="Proteomes" id="UP000824890">
    <property type="component" value="Unassembled WGS sequence"/>
</dbReference>
<dbReference type="EMBL" id="JAGKQM010000014">
    <property type="protein sequence ID" value="KAH0884995.1"/>
    <property type="molecule type" value="Genomic_DNA"/>
</dbReference>
<reference evidence="1 2" key="1">
    <citation type="submission" date="2021-05" db="EMBL/GenBank/DDBJ databases">
        <title>Genome Assembly of Synthetic Allotetraploid Brassica napus Reveals Homoeologous Exchanges between Subgenomes.</title>
        <authorList>
            <person name="Davis J.T."/>
        </authorList>
    </citation>
    <scope>NUCLEOTIDE SEQUENCE [LARGE SCALE GENOMIC DNA]</scope>
    <source>
        <strain evidence="2">cv. Da-Ae</strain>
        <tissue evidence="1">Seedling</tissue>
    </source>
</reference>
<proteinExistence type="predicted"/>
<sequence length="196" mass="22446">YSFSWRRCSLLLNRVSVLLPIHLRFGLLLCRLKLSPLELPEPPDPPYALTNLMFRVLSDTPFHLFHKQLSQKSISEIPFSDSDSGVFGQGWCCSLGDHYSFSWRRCSLLLNRVSVLLPIHLRFGLLLCRLKLSPLELPEPPDPPYALTNLMFRVLSDTPFHLFHKQLSQKSISEIPFSDSDSGVFGQRWCCSLGDQ</sequence>
<name>A0ABQ7ZYQ7_BRANA</name>